<comment type="caution">
    <text evidence="2">The sequence shown here is derived from an EMBL/GenBank/DDBJ whole genome shotgun (WGS) entry which is preliminary data.</text>
</comment>
<organism evidence="2 3">
    <name type="scientific">Puccinia coronata f. sp. avenae</name>
    <dbReference type="NCBI Taxonomy" id="200324"/>
    <lineage>
        <taxon>Eukaryota</taxon>
        <taxon>Fungi</taxon>
        <taxon>Dikarya</taxon>
        <taxon>Basidiomycota</taxon>
        <taxon>Pucciniomycotina</taxon>
        <taxon>Pucciniomycetes</taxon>
        <taxon>Pucciniales</taxon>
        <taxon>Pucciniaceae</taxon>
        <taxon>Puccinia</taxon>
    </lineage>
</organism>
<dbReference type="OrthoDB" id="2505424at2759"/>
<reference evidence="2 3" key="1">
    <citation type="submission" date="2017-11" db="EMBL/GenBank/DDBJ databases">
        <title>De novo assembly and phasing of dikaryotic genomes from two isolates of Puccinia coronata f. sp. avenae, the causal agent of oat crown rust.</title>
        <authorList>
            <person name="Miller M.E."/>
            <person name="Zhang Y."/>
            <person name="Omidvar V."/>
            <person name="Sperschneider J."/>
            <person name="Schwessinger B."/>
            <person name="Raley C."/>
            <person name="Palmer J.M."/>
            <person name="Garnica D."/>
            <person name="Upadhyaya N."/>
            <person name="Rathjen J."/>
            <person name="Taylor J.M."/>
            <person name="Park R.F."/>
            <person name="Dodds P.N."/>
            <person name="Hirsch C.D."/>
            <person name="Kianian S.F."/>
            <person name="Figueroa M."/>
        </authorList>
    </citation>
    <scope>NUCLEOTIDE SEQUENCE [LARGE SCALE GENOMIC DNA]</scope>
    <source>
        <strain evidence="2">12NC29</strain>
    </source>
</reference>
<keyword evidence="3" id="KW-1185">Reference proteome</keyword>
<accession>A0A2N5UPT6</accession>
<feature type="region of interest" description="Disordered" evidence="1">
    <location>
        <begin position="56"/>
        <end position="78"/>
    </location>
</feature>
<gene>
    <name evidence="2" type="ORF">PCANC_19805</name>
</gene>
<evidence type="ECO:0000256" key="1">
    <source>
        <dbReference type="SAM" id="MobiDB-lite"/>
    </source>
</evidence>
<dbReference type="Proteomes" id="UP000235388">
    <property type="component" value="Unassembled WGS sequence"/>
</dbReference>
<protein>
    <submittedName>
        <fullName evidence="2">Uncharacterized protein</fullName>
    </submittedName>
</protein>
<evidence type="ECO:0000313" key="2">
    <source>
        <dbReference type="EMBL" id="PLW39772.1"/>
    </source>
</evidence>
<evidence type="ECO:0000313" key="3">
    <source>
        <dbReference type="Proteomes" id="UP000235388"/>
    </source>
</evidence>
<dbReference type="AlphaFoldDB" id="A0A2N5UPT6"/>
<dbReference type="EMBL" id="PGCJ01000190">
    <property type="protein sequence ID" value="PLW39772.1"/>
    <property type="molecule type" value="Genomic_DNA"/>
</dbReference>
<sequence length="361" mass="41317">MPKVSSYCLDGALPLSTRTWNKQLSSNLPSPNSPLCQALYDFIHLILDIKKPSKWPSPPSSQQVAQFNAGSCGDTSEEGPETIAFSGRPLDGNMPLYRRKKALHESNQTTFLALLDKLKFPHPCFNWNKTSSSSWNQAFSRLILQHWNRSRLAGAFLPYPMDPEAAANTSTISDLITRWFNGRRDLIRKEQQNPGSSQAQKKLVWKSHWRRTLAIHRTETLESLKLPDKYCTIFEDTLCNSETESLEDGTLVKVALRWRSKMASLLATRVDRLTIQRKLEEKGRAFGSGQLLETRRQLPTRNQDVHQESQKQRVPQCLPLDFYNKQFYESFGTQAQQEMCSGSPLDLSDLWFLLDRDPTHS</sequence>
<proteinExistence type="predicted"/>
<name>A0A2N5UPT6_9BASI</name>